<name>A0A543HY22_9MICO</name>
<dbReference type="EMBL" id="VFPN01000002">
    <property type="protein sequence ID" value="TQM63145.1"/>
    <property type="molecule type" value="Genomic_DNA"/>
</dbReference>
<dbReference type="AlphaFoldDB" id="A0A543HY22"/>
<evidence type="ECO:0000313" key="1">
    <source>
        <dbReference type="EMBL" id="TQM63145.1"/>
    </source>
</evidence>
<reference evidence="1 2" key="1">
    <citation type="submission" date="2019-06" db="EMBL/GenBank/DDBJ databases">
        <title>Sequencing the genomes of 1000 actinobacteria strains.</title>
        <authorList>
            <person name="Klenk H.-P."/>
        </authorList>
    </citation>
    <scope>NUCLEOTIDE SEQUENCE [LARGE SCALE GENOMIC DNA]</scope>
    <source>
        <strain evidence="1 2">DSM 18031</strain>
    </source>
</reference>
<keyword evidence="2" id="KW-1185">Reference proteome</keyword>
<dbReference type="Proteomes" id="UP000318331">
    <property type="component" value="Unassembled WGS sequence"/>
</dbReference>
<protein>
    <submittedName>
        <fullName evidence="1">Uncharacterized protein</fullName>
    </submittedName>
</protein>
<organism evidence="1 2">
    <name type="scientific">Klugiella xanthotipulae</name>
    <dbReference type="NCBI Taxonomy" id="244735"/>
    <lineage>
        <taxon>Bacteria</taxon>
        <taxon>Bacillati</taxon>
        <taxon>Actinomycetota</taxon>
        <taxon>Actinomycetes</taxon>
        <taxon>Micrococcales</taxon>
        <taxon>Microbacteriaceae</taxon>
        <taxon>Klugiella</taxon>
    </lineage>
</organism>
<proteinExistence type="predicted"/>
<comment type="caution">
    <text evidence="1">The sequence shown here is derived from an EMBL/GenBank/DDBJ whole genome shotgun (WGS) entry which is preliminary data.</text>
</comment>
<accession>A0A543HY22</accession>
<sequence>MMCGMPYAAKWMFPLIVGTVAVALSGSGND</sequence>
<gene>
    <name evidence="1" type="ORF">FB466_1399</name>
</gene>
<evidence type="ECO:0000313" key="2">
    <source>
        <dbReference type="Proteomes" id="UP000318331"/>
    </source>
</evidence>